<feature type="repeat" description="WD" evidence="3">
    <location>
        <begin position="869"/>
        <end position="910"/>
    </location>
</feature>
<dbReference type="GO" id="GO:0004672">
    <property type="term" value="F:protein kinase activity"/>
    <property type="evidence" value="ECO:0007669"/>
    <property type="project" value="InterPro"/>
</dbReference>
<dbReference type="InterPro" id="IPR019775">
    <property type="entry name" value="WD40_repeat_CS"/>
</dbReference>
<evidence type="ECO:0000256" key="2">
    <source>
        <dbReference type="ARBA" id="ARBA00022737"/>
    </source>
</evidence>
<feature type="repeat" description="WD" evidence="3">
    <location>
        <begin position="916"/>
        <end position="950"/>
    </location>
</feature>
<feature type="domain" description="Protein kinase" evidence="4">
    <location>
        <begin position="7"/>
        <end position="351"/>
    </location>
</feature>
<reference evidence="5 6" key="1">
    <citation type="journal article" date="2017" name="Mol. Ecol.">
        <title>Comparative and population genomic landscape of Phellinus noxius: A hypervariable fungus causing root rot in trees.</title>
        <authorList>
            <person name="Chung C.L."/>
            <person name="Lee T.J."/>
            <person name="Akiba M."/>
            <person name="Lee H.H."/>
            <person name="Kuo T.H."/>
            <person name="Liu D."/>
            <person name="Ke H.M."/>
            <person name="Yokoi T."/>
            <person name="Roa M.B."/>
            <person name="Lu M.J."/>
            <person name="Chang Y.Y."/>
            <person name="Ann P.J."/>
            <person name="Tsai J.N."/>
            <person name="Chen C.Y."/>
            <person name="Tzean S.S."/>
            <person name="Ota Y."/>
            <person name="Hattori T."/>
            <person name="Sahashi N."/>
            <person name="Liou R.F."/>
            <person name="Kikuchi T."/>
            <person name="Tsai I.J."/>
        </authorList>
    </citation>
    <scope>NUCLEOTIDE SEQUENCE [LARGE SCALE GENOMIC DNA]</scope>
    <source>
        <strain evidence="5 6">FFPRI411160</strain>
    </source>
</reference>
<dbReference type="InterPro" id="IPR036322">
    <property type="entry name" value="WD40_repeat_dom_sf"/>
</dbReference>
<feature type="repeat" description="WD" evidence="3">
    <location>
        <begin position="834"/>
        <end position="869"/>
    </location>
</feature>
<dbReference type="SUPFAM" id="SSF50978">
    <property type="entry name" value="WD40 repeat-like"/>
    <property type="match status" value="1"/>
</dbReference>
<dbReference type="SUPFAM" id="SSF56112">
    <property type="entry name" value="Protein kinase-like (PK-like)"/>
    <property type="match status" value="1"/>
</dbReference>
<feature type="repeat" description="WD" evidence="3">
    <location>
        <begin position="1037"/>
        <end position="1071"/>
    </location>
</feature>
<dbReference type="GO" id="GO:1990234">
    <property type="term" value="C:transferase complex"/>
    <property type="evidence" value="ECO:0007669"/>
    <property type="project" value="UniProtKB-ARBA"/>
</dbReference>
<evidence type="ECO:0000313" key="5">
    <source>
        <dbReference type="EMBL" id="PAV14649.1"/>
    </source>
</evidence>
<dbReference type="Pfam" id="PF00069">
    <property type="entry name" value="Pkinase"/>
    <property type="match status" value="1"/>
</dbReference>
<gene>
    <name evidence="5" type="ORF">PNOK_0972700</name>
</gene>
<dbReference type="PROSITE" id="PS00108">
    <property type="entry name" value="PROTEIN_KINASE_ST"/>
    <property type="match status" value="1"/>
</dbReference>
<comment type="caution">
    <text evidence="5">The sequence shown here is derived from an EMBL/GenBank/DDBJ whole genome shotgun (WGS) entry which is preliminary data.</text>
</comment>
<feature type="repeat" description="WD" evidence="3">
    <location>
        <begin position="951"/>
        <end position="992"/>
    </location>
</feature>
<feature type="repeat" description="WD" evidence="3">
    <location>
        <begin position="648"/>
        <end position="689"/>
    </location>
</feature>
<dbReference type="PANTHER" id="PTHR22847:SF637">
    <property type="entry name" value="WD REPEAT DOMAIN 5B"/>
    <property type="match status" value="1"/>
</dbReference>
<organism evidence="5 6">
    <name type="scientific">Pyrrhoderma noxium</name>
    <dbReference type="NCBI Taxonomy" id="2282107"/>
    <lineage>
        <taxon>Eukaryota</taxon>
        <taxon>Fungi</taxon>
        <taxon>Dikarya</taxon>
        <taxon>Basidiomycota</taxon>
        <taxon>Agaricomycotina</taxon>
        <taxon>Agaricomycetes</taxon>
        <taxon>Hymenochaetales</taxon>
        <taxon>Hymenochaetaceae</taxon>
        <taxon>Pyrrhoderma</taxon>
    </lineage>
</organism>
<feature type="repeat" description="WD" evidence="3">
    <location>
        <begin position="994"/>
        <end position="1035"/>
    </location>
</feature>
<keyword evidence="2" id="KW-0677">Repeat</keyword>
<dbReference type="SMART" id="SM00220">
    <property type="entry name" value="S_TKc"/>
    <property type="match status" value="1"/>
</dbReference>
<evidence type="ECO:0000313" key="6">
    <source>
        <dbReference type="Proteomes" id="UP000217199"/>
    </source>
</evidence>
<dbReference type="EMBL" id="NBII01000012">
    <property type="protein sequence ID" value="PAV14649.1"/>
    <property type="molecule type" value="Genomic_DNA"/>
</dbReference>
<dbReference type="PROSITE" id="PS50011">
    <property type="entry name" value="PROTEIN_KINASE_DOM"/>
    <property type="match status" value="1"/>
</dbReference>
<keyword evidence="1 3" id="KW-0853">WD repeat</keyword>
<name>A0A286U559_9AGAM</name>
<dbReference type="PROSITE" id="PS50294">
    <property type="entry name" value="WD_REPEATS_REGION"/>
    <property type="match status" value="7"/>
</dbReference>
<dbReference type="CDD" id="cd00200">
    <property type="entry name" value="WD40"/>
    <property type="match status" value="2"/>
</dbReference>
<feature type="repeat" description="WD" evidence="3">
    <location>
        <begin position="515"/>
        <end position="556"/>
    </location>
</feature>
<dbReference type="InterPro" id="IPR000719">
    <property type="entry name" value="Prot_kinase_dom"/>
</dbReference>
<dbReference type="Gene3D" id="2.130.10.10">
    <property type="entry name" value="YVTN repeat-like/Quinoprotein amine dehydrogenase"/>
    <property type="match status" value="5"/>
</dbReference>
<dbReference type="InParanoid" id="A0A286U559"/>
<evidence type="ECO:0000256" key="1">
    <source>
        <dbReference type="ARBA" id="ARBA00022574"/>
    </source>
</evidence>
<dbReference type="PROSITE" id="PS50082">
    <property type="entry name" value="WD_REPEATS_2"/>
    <property type="match status" value="9"/>
</dbReference>
<evidence type="ECO:0000259" key="4">
    <source>
        <dbReference type="PROSITE" id="PS50011"/>
    </source>
</evidence>
<dbReference type="SUPFAM" id="SSF50998">
    <property type="entry name" value="Quinoprotein alcohol dehydrogenase-like"/>
    <property type="match status" value="1"/>
</dbReference>
<dbReference type="STRING" id="2282107.A0A286U559"/>
<dbReference type="PANTHER" id="PTHR22847">
    <property type="entry name" value="WD40 REPEAT PROTEIN"/>
    <property type="match status" value="1"/>
</dbReference>
<keyword evidence="6" id="KW-1185">Reference proteome</keyword>
<dbReference type="Proteomes" id="UP000217199">
    <property type="component" value="Unassembled WGS sequence"/>
</dbReference>
<feature type="repeat" description="WD" evidence="3">
    <location>
        <begin position="605"/>
        <end position="646"/>
    </location>
</feature>
<dbReference type="Gene3D" id="1.10.510.10">
    <property type="entry name" value="Transferase(Phosphotransferase) domain 1"/>
    <property type="match status" value="1"/>
</dbReference>
<protein>
    <submittedName>
        <fullName evidence="5">WD40 domain containing protein</fullName>
    </submittedName>
</protein>
<dbReference type="InterPro" id="IPR001680">
    <property type="entry name" value="WD40_rpt"/>
</dbReference>
<dbReference type="InterPro" id="IPR008271">
    <property type="entry name" value="Ser/Thr_kinase_AS"/>
</dbReference>
<dbReference type="PROSITE" id="PS00678">
    <property type="entry name" value="WD_REPEATS_1"/>
    <property type="match status" value="4"/>
</dbReference>
<dbReference type="InterPro" id="IPR015943">
    <property type="entry name" value="WD40/YVTN_repeat-like_dom_sf"/>
</dbReference>
<dbReference type="InterPro" id="IPR011009">
    <property type="entry name" value="Kinase-like_dom_sf"/>
</dbReference>
<dbReference type="InterPro" id="IPR020472">
    <property type="entry name" value="WD40_PAC1"/>
</dbReference>
<accession>A0A286U559</accession>
<sequence length="1137" mass="127382">MPDSFDMSKSTFVAGGGFSDVYKAEHHFPGRPTSCVIAIKKLRFYLREDITTLFEREILVWSHLQHVNIIPLLGFTFEIETGYPLLISEWMENGSAWEYINCNPNYDALKLICDVAKGVAYLHDKNVVHSDIKTDNVLISSSGTAKICDFGLTRAMTSSKSFMSSSSGIKGTLRYLAYELLASPDDYPIHTTASDVWAFGMVVYELLTRKRAYGEKPEHQVLGAIFKLETPTKLTFDEFNHQVVDPCIFPNLVAIYSSCWENFSSSILESVSRRDDWTPHIFRGVFSLIFFSKSPLSYQDIDAILGLEPDTTSNLLSYLQPLVKHEKGNPAEIRDASLRDYLVSCKGYPWYIDTELLFWFEILSLTSTFVDHVGPGLLFATEWIGNNDSELSSFLRDAYREAITYLEPISKSVIQIYTSLLPLTKEDSPMSMHYAKYTPTGYRVECIGKKRRNDCIKTIQVEKWGFKREREWEQETLPNNLLLFSPDGTRVLSDPVRVVCVWEATSGKLIAGPLTGERESNALSATYSPDGRYIIVASDDCILRKWDAHTNRLVWEREIDRRQLIFSRMKAVVFSPDAKSIVFGNSEGTILVLNVETGKQNGESLEGHTSSVSCLSFSSDGHYFASGSEDRTVIIWDMDRREAKTGPLKRHTERVTTVNFSPSGNNVISGSLDGTILVWDAFTGEVSREIRCGTGVYSITYSPNGLFILACGRGWMNMWSAADVTVRPKVFEVGYEIIWRVSFAPDSSRFVSVSSPNTFFVPVDDNIQIWDASSGVEETKTTFEEQGNIKSISLSPSGKFIASASREAEDKCGIYLWDVQSGELVKKLKLGGNINSVSFSPIDEILIAFGSSDGTVQVWDVTNEEPFTIGKHEKSVSSVAFSPDGNHVASGSWDETICIWNVESRELTVGPMIGVVRAVAYSPDGTRLVSASDDNVIRIWNSETGQLLSTLKGHSSWVHSVAHSFDGSRIVSGSFDNTIRVWNAESGEIIDEPITGHKRGVNSVCFSPDRKRILSGSNDNTARVWDTDTGKSLFPPFSGHTDCINSVCFFPDGTRFATGSLDGTNRIWTLDEIPNETNWRLRRDGWVVGDNGELMMWIPTDLRNHVCGYRNISILNRSFYIKLHFGTERNTSRNIQL</sequence>
<evidence type="ECO:0000256" key="3">
    <source>
        <dbReference type="PROSITE-ProRule" id="PRU00221"/>
    </source>
</evidence>
<dbReference type="InterPro" id="IPR011047">
    <property type="entry name" value="Quinoprotein_ADH-like_sf"/>
</dbReference>
<proteinExistence type="predicted"/>
<dbReference type="AlphaFoldDB" id="A0A286U559"/>
<dbReference type="PRINTS" id="PR00320">
    <property type="entry name" value="GPROTEINBRPT"/>
</dbReference>
<dbReference type="Pfam" id="PF00400">
    <property type="entry name" value="WD40"/>
    <property type="match status" value="10"/>
</dbReference>
<dbReference type="GO" id="GO:0005524">
    <property type="term" value="F:ATP binding"/>
    <property type="evidence" value="ECO:0007669"/>
    <property type="project" value="InterPro"/>
</dbReference>
<dbReference type="SMART" id="SM00320">
    <property type="entry name" value="WD40"/>
    <property type="match status" value="12"/>
</dbReference>